<dbReference type="GO" id="GO:0050840">
    <property type="term" value="F:extracellular matrix binding"/>
    <property type="evidence" value="ECO:0007669"/>
    <property type="project" value="TreeGrafter"/>
</dbReference>
<dbReference type="EMBL" id="GGMS01016613">
    <property type="protein sequence ID" value="MBY85816.1"/>
    <property type="molecule type" value="Transcribed_RNA"/>
</dbReference>
<feature type="chain" id="PRO_5015508977" evidence="7">
    <location>
        <begin position="19"/>
        <end position="300"/>
    </location>
</feature>
<dbReference type="Gene3D" id="1.10.238.10">
    <property type="entry name" value="EF-hand"/>
    <property type="match status" value="1"/>
</dbReference>
<dbReference type="CDD" id="cd16231">
    <property type="entry name" value="EFh_SPARC_like"/>
    <property type="match status" value="1"/>
</dbReference>
<dbReference type="GO" id="GO:0005518">
    <property type="term" value="F:collagen binding"/>
    <property type="evidence" value="ECO:0007669"/>
    <property type="project" value="TreeGrafter"/>
</dbReference>
<sequence>MVHFNAIVIGTLVLLVLCERSMSLEEKQRKSKKFKNKILGFTKDDIENIMVKAAQDEKEMNAAPYQVDISQNLEMPVEQQSPCQKNHCGAGRVCKLTEAGEAECVCISDCPIETDDRRKVCSNYNETWGSDCEIHRMRCNCEENTEKCKNPEFAHLHVEYYGVCKQLAKCSDSEMADFPRRMREWLFQIMQDLAEREELSPHFTRMIRDAETNMTKRWSNAAVWKWCDLDGHPHDKAVSRHELFPIRAPLLYLEHCIAPFLNKCDADNDHMITLKEWGNCLEIPYEILEEECDDLRYDLN</sequence>
<feature type="signal peptide" evidence="7">
    <location>
        <begin position="1"/>
        <end position="18"/>
    </location>
</feature>
<dbReference type="PANTHER" id="PTHR13866:SF14">
    <property type="entry name" value="BM-40"/>
    <property type="match status" value="1"/>
</dbReference>
<dbReference type="OrthoDB" id="9972865at2759"/>
<evidence type="ECO:0000256" key="1">
    <source>
        <dbReference type="ARBA" id="ARBA00004613"/>
    </source>
</evidence>
<keyword evidence="2" id="KW-0964">Secreted</keyword>
<organism evidence="9">
    <name type="scientific">Sipha flava</name>
    <name type="common">yellow sugarcane aphid</name>
    <dbReference type="NCBI Taxonomy" id="143950"/>
    <lineage>
        <taxon>Eukaryota</taxon>
        <taxon>Metazoa</taxon>
        <taxon>Ecdysozoa</taxon>
        <taxon>Arthropoda</taxon>
        <taxon>Hexapoda</taxon>
        <taxon>Insecta</taxon>
        <taxon>Pterygota</taxon>
        <taxon>Neoptera</taxon>
        <taxon>Paraneoptera</taxon>
        <taxon>Hemiptera</taxon>
        <taxon>Sternorrhyncha</taxon>
        <taxon>Aphidomorpha</taxon>
        <taxon>Aphidoidea</taxon>
        <taxon>Aphididae</taxon>
        <taxon>Sipha</taxon>
    </lineage>
</organism>
<dbReference type="GO" id="GO:0005509">
    <property type="term" value="F:calcium ion binding"/>
    <property type="evidence" value="ECO:0007669"/>
    <property type="project" value="InterPro"/>
</dbReference>
<feature type="domain" description="SPARC/Testican calcium-binding" evidence="8">
    <location>
        <begin position="169"/>
        <end position="280"/>
    </location>
</feature>
<evidence type="ECO:0000313" key="9">
    <source>
        <dbReference type="EMBL" id="MBY85816.1"/>
    </source>
</evidence>
<keyword evidence="5" id="KW-1015">Disulfide bond</keyword>
<evidence type="ECO:0000256" key="7">
    <source>
        <dbReference type="SAM" id="SignalP"/>
    </source>
</evidence>
<evidence type="ECO:0000256" key="6">
    <source>
        <dbReference type="ARBA" id="ARBA00023180"/>
    </source>
</evidence>
<keyword evidence="3 7" id="KW-0732">Signal</keyword>
<protein>
    <submittedName>
        <fullName evidence="9">Secreted protein acidic and rich in cysteine</fullName>
    </submittedName>
</protein>
<accession>A0A2S2R705</accession>
<name>A0A2S2R705_9HEMI</name>
<dbReference type="SUPFAM" id="SSF47473">
    <property type="entry name" value="EF-hand"/>
    <property type="match status" value="1"/>
</dbReference>
<evidence type="ECO:0000256" key="2">
    <source>
        <dbReference type="ARBA" id="ARBA00022525"/>
    </source>
</evidence>
<dbReference type="SUPFAM" id="SSF100895">
    <property type="entry name" value="Kazal-type serine protease inhibitors"/>
    <property type="match status" value="1"/>
</dbReference>
<dbReference type="FunFam" id="1.10.238.10:FF:000234">
    <property type="entry name" value="Protein BM-40"/>
    <property type="match status" value="1"/>
</dbReference>
<dbReference type="PANTHER" id="PTHR13866">
    <property type="entry name" value="SPARC OSTEONECTIN"/>
    <property type="match status" value="1"/>
</dbReference>
<dbReference type="PROSITE" id="PS00018">
    <property type="entry name" value="EF_HAND_1"/>
    <property type="match status" value="1"/>
</dbReference>
<evidence type="ECO:0000256" key="3">
    <source>
        <dbReference type="ARBA" id="ARBA00022729"/>
    </source>
</evidence>
<proteinExistence type="predicted"/>
<dbReference type="AlphaFoldDB" id="A0A2S2R705"/>
<evidence type="ECO:0000256" key="4">
    <source>
        <dbReference type="ARBA" id="ARBA00022837"/>
    </source>
</evidence>
<comment type="subcellular location">
    <subcellularLocation>
        <location evidence="1">Secreted</location>
    </subcellularLocation>
</comment>
<evidence type="ECO:0000259" key="8">
    <source>
        <dbReference type="Pfam" id="PF10591"/>
    </source>
</evidence>
<dbReference type="CDD" id="cd01328">
    <property type="entry name" value="FSL_SPARC"/>
    <property type="match status" value="1"/>
</dbReference>
<reference evidence="9" key="1">
    <citation type="submission" date="2018-04" db="EMBL/GenBank/DDBJ databases">
        <title>Transcriptome assembly of Sipha flava.</title>
        <authorList>
            <person name="Scully E.D."/>
            <person name="Geib S.M."/>
            <person name="Palmer N.A."/>
            <person name="Koch K."/>
            <person name="Bradshaw J."/>
            <person name="Heng-Moss T."/>
            <person name="Sarath G."/>
        </authorList>
    </citation>
    <scope>NUCLEOTIDE SEQUENCE</scope>
</reference>
<dbReference type="InterPro" id="IPR019577">
    <property type="entry name" value="SPARC/Testican_Ca-bd-dom"/>
</dbReference>
<keyword evidence="6" id="KW-0325">Glycoprotein</keyword>
<gene>
    <name evidence="9" type="primary">ost-1</name>
    <name evidence="9" type="ORF">g.74887</name>
</gene>
<evidence type="ECO:0000256" key="5">
    <source>
        <dbReference type="ARBA" id="ARBA00023157"/>
    </source>
</evidence>
<keyword evidence="4" id="KW-0106">Calcium</keyword>
<dbReference type="Gene3D" id="3.30.60.30">
    <property type="match status" value="1"/>
</dbReference>
<dbReference type="InterPro" id="IPR018247">
    <property type="entry name" value="EF_Hand_1_Ca_BS"/>
</dbReference>
<dbReference type="InterPro" id="IPR036058">
    <property type="entry name" value="Kazal_dom_sf"/>
</dbReference>
<dbReference type="GO" id="GO:0005615">
    <property type="term" value="C:extracellular space"/>
    <property type="evidence" value="ECO:0007669"/>
    <property type="project" value="TreeGrafter"/>
</dbReference>
<dbReference type="InterPro" id="IPR011992">
    <property type="entry name" value="EF-hand-dom_pair"/>
</dbReference>
<dbReference type="InterPro" id="IPR037641">
    <property type="entry name" value="SPARC_FS"/>
</dbReference>
<dbReference type="Pfam" id="PF10591">
    <property type="entry name" value="SPARC_Ca_bdg"/>
    <property type="match status" value="1"/>
</dbReference>